<evidence type="ECO:0000313" key="2">
    <source>
        <dbReference type="EMBL" id="QSZ35169.1"/>
    </source>
</evidence>
<dbReference type="OrthoDB" id="3526938at2759"/>
<accession>A0A8A3PJI4</accession>
<gene>
    <name evidence="2" type="ORF">DSL72_008036</name>
</gene>
<dbReference type="SMART" id="SM01114">
    <property type="entry name" value="CXC"/>
    <property type="match status" value="1"/>
</dbReference>
<sequence>MDNDARLAKRRKYPLSTPGPSHQIIQDLLMDLKPSQLRQVIDVALKGGDVKRCIRHIHARLPMESPNEDHSDLLAPNGVPVKDEVIESIEILPVPERRLPPVAAPLEIRQLTLQSSSIEQQEVLPDNVTQALVHLPKLANNGNLLTPRNSQKTFPKEVPMISEPHLAPEPDLDTHPSPSLNPQIHMRSPQAVTCNCRSGCFSTRCKCYKSGRGCSPSPFSGCKCESCVNMLNDLSSFFGFPKSSSGLGLAVSPDLMKWIRRGSRNGRFDLLHPDTMEELRSMLMGVEFGDIRSPPTLAAFSSGKLGAIRRAWARVDLTDDEREDVRKELFTEAFGVVDGEAQDSKREYWCFCENTWKQTALWQYCAEFDECRNI</sequence>
<proteinExistence type="predicted"/>
<keyword evidence="3" id="KW-1185">Reference proteome</keyword>
<evidence type="ECO:0000313" key="3">
    <source>
        <dbReference type="Proteomes" id="UP000672032"/>
    </source>
</evidence>
<organism evidence="2 3">
    <name type="scientific">Monilinia vaccinii-corymbosi</name>
    <dbReference type="NCBI Taxonomy" id="61207"/>
    <lineage>
        <taxon>Eukaryota</taxon>
        <taxon>Fungi</taxon>
        <taxon>Dikarya</taxon>
        <taxon>Ascomycota</taxon>
        <taxon>Pezizomycotina</taxon>
        <taxon>Leotiomycetes</taxon>
        <taxon>Helotiales</taxon>
        <taxon>Sclerotiniaceae</taxon>
        <taxon>Monilinia</taxon>
    </lineage>
</organism>
<dbReference type="Proteomes" id="UP000672032">
    <property type="component" value="Chromosome 5"/>
</dbReference>
<dbReference type="EMBL" id="CP063409">
    <property type="protein sequence ID" value="QSZ35169.1"/>
    <property type="molecule type" value="Genomic_DNA"/>
</dbReference>
<evidence type="ECO:0000259" key="1">
    <source>
        <dbReference type="SMART" id="SM01114"/>
    </source>
</evidence>
<feature type="domain" description="Tesmin/TSO1-like CXC" evidence="1">
    <location>
        <begin position="189"/>
        <end position="233"/>
    </location>
</feature>
<name>A0A8A3PJI4_9HELO</name>
<dbReference type="AlphaFoldDB" id="A0A8A3PJI4"/>
<dbReference type="InterPro" id="IPR033467">
    <property type="entry name" value="Tesmin/TSO1-like_CXC"/>
</dbReference>
<reference evidence="2" key="1">
    <citation type="submission" date="2020-10" db="EMBL/GenBank/DDBJ databases">
        <title>Genome Sequence of Monilinia vaccinii-corymbosi Sheds Light on Mummy Berry Disease Infection of Blueberry and Mating Type.</title>
        <authorList>
            <person name="Yow A.G."/>
            <person name="Zhang Y."/>
            <person name="Bansal K."/>
            <person name="Eacker S.M."/>
            <person name="Sullivan S."/>
            <person name="Liachko I."/>
            <person name="Cubeta M.A."/>
            <person name="Rollins J.A."/>
            <person name="Ashrafi H."/>
        </authorList>
    </citation>
    <scope>NUCLEOTIDE SEQUENCE</scope>
    <source>
        <strain evidence="2">RL-1</strain>
    </source>
</reference>
<protein>
    <recommendedName>
        <fullName evidence="1">Tesmin/TSO1-like CXC domain-containing protein</fullName>
    </recommendedName>
</protein>